<comment type="caution">
    <text evidence="1">The sequence shown here is derived from an EMBL/GenBank/DDBJ whole genome shotgun (WGS) entry which is preliminary data.</text>
</comment>
<evidence type="ECO:0008006" key="3">
    <source>
        <dbReference type="Google" id="ProtNLM"/>
    </source>
</evidence>
<evidence type="ECO:0000313" key="1">
    <source>
        <dbReference type="EMBL" id="NKY35918.1"/>
    </source>
</evidence>
<gene>
    <name evidence="1" type="ORF">HGA13_23000</name>
</gene>
<sequence>MKRSEYAITFISREAQKGWTDCLTMARNATVDAWDTLTTQPTTESLRLYRLRGDLRYGTYRGQTFERYQYKLTDGARIWYFVEPGAKGAKCAGIILLERCTPAHPKETE</sequence>
<name>A0A846XIB0_9NOCA</name>
<keyword evidence="2" id="KW-1185">Reference proteome</keyword>
<dbReference type="EMBL" id="JAAXOO010000006">
    <property type="protein sequence ID" value="NKY35918.1"/>
    <property type="molecule type" value="Genomic_DNA"/>
</dbReference>
<organism evidence="1 2">
    <name type="scientific">Nocardia speluncae</name>
    <dbReference type="NCBI Taxonomy" id="419477"/>
    <lineage>
        <taxon>Bacteria</taxon>
        <taxon>Bacillati</taxon>
        <taxon>Actinomycetota</taxon>
        <taxon>Actinomycetes</taxon>
        <taxon>Mycobacteriales</taxon>
        <taxon>Nocardiaceae</taxon>
        <taxon>Nocardia</taxon>
    </lineage>
</organism>
<accession>A0A846XIB0</accession>
<dbReference type="AlphaFoldDB" id="A0A846XIB0"/>
<protein>
    <recommendedName>
        <fullName evidence="3">Type II toxin-antitoxin system RelE/ParE family toxin</fullName>
    </recommendedName>
</protein>
<dbReference type="Proteomes" id="UP000565715">
    <property type="component" value="Unassembled WGS sequence"/>
</dbReference>
<evidence type="ECO:0000313" key="2">
    <source>
        <dbReference type="Proteomes" id="UP000565715"/>
    </source>
</evidence>
<reference evidence="1 2" key="1">
    <citation type="submission" date="2020-04" db="EMBL/GenBank/DDBJ databases">
        <title>MicrobeNet Type strains.</title>
        <authorList>
            <person name="Nicholson A.C."/>
        </authorList>
    </citation>
    <scope>NUCLEOTIDE SEQUENCE [LARGE SCALE GENOMIC DNA]</scope>
    <source>
        <strain evidence="1 2">DSM 45078</strain>
    </source>
</reference>
<proteinExistence type="predicted"/>